<organism evidence="13 14">
    <name type="scientific">Alicyclobacillus fodiniaquatilis</name>
    <dbReference type="NCBI Taxonomy" id="1661150"/>
    <lineage>
        <taxon>Bacteria</taxon>
        <taxon>Bacillati</taxon>
        <taxon>Bacillota</taxon>
        <taxon>Bacilli</taxon>
        <taxon>Bacillales</taxon>
        <taxon>Alicyclobacillaceae</taxon>
        <taxon>Alicyclobacillus</taxon>
    </lineage>
</organism>
<keyword evidence="7" id="KW-0460">Magnesium</keyword>
<comment type="catalytic activity">
    <reaction evidence="9">
        <text>(6S)-5,6,7,8-tetrahydrofolyl-(gamma-L-Glu)(n) + L-glutamate + ATP = (6S)-5,6,7,8-tetrahydrofolyl-(gamma-L-Glu)(n+1) + ADP + phosphate + H(+)</text>
        <dbReference type="Rhea" id="RHEA:10580"/>
        <dbReference type="Rhea" id="RHEA-COMP:14738"/>
        <dbReference type="Rhea" id="RHEA-COMP:14740"/>
        <dbReference type="ChEBI" id="CHEBI:15378"/>
        <dbReference type="ChEBI" id="CHEBI:29985"/>
        <dbReference type="ChEBI" id="CHEBI:30616"/>
        <dbReference type="ChEBI" id="CHEBI:43474"/>
        <dbReference type="ChEBI" id="CHEBI:141005"/>
        <dbReference type="ChEBI" id="CHEBI:456216"/>
        <dbReference type="EC" id="6.3.2.17"/>
    </reaction>
</comment>
<dbReference type="RefSeq" id="WP_377942852.1">
    <property type="nucleotide sequence ID" value="NZ_JBHUCX010000024.1"/>
</dbReference>
<dbReference type="PIRSF" id="PIRSF001563">
    <property type="entry name" value="Folylpolyglu_synth"/>
    <property type="match status" value="1"/>
</dbReference>
<keyword evidence="5 10" id="KW-0547">Nucleotide-binding</keyword>
<feature type="domain" description="Mur ligase C-terminal" evidence="11">
    <location>
        <begin position="295"/>
        <end position="416"/>
    </location>
</feature>
<dbReference type="Gene3D" id="3.90.190.20">
    <property type="entry name" value="Mur ligase, C-terminal domain"/>
    <property type="match status" value="1"/>
</dbReference>
<sequence length="437" mass="47770">MNIEETQDWFSTLRRFGIKPGLERTTRVLAALGNPEKGLRFYHVAGTNGKGSVCAMLSAMLRATGARVGVYTSPGLAGFNGRMTIDGQRIEDDEFARYAACVRDVMEADGGEDPLTEFEVLTVMALLYFAAAAVDVVVWETGLGGRYDATNVVTPCVTAITNVSYDHVQILGPTLTDIAFDKAGIIKHGVPVVTGADGEAYRMIEQVAKTQGAPLMRLTRDFSLVRTGQTGLSQTGYYRGLHRDTAEVNLSLFGRHQLANAAVALAMLETQIDNRETDHWARAIAALPTVRWPLRFEVFRGASGPVVLDGAHNPGAAFQLSRALTDFSVSQGSQNEWSMLIGVLADKDVTPMLRSMLPHAKDVIICRPNHVRGADPADIRASVHMLRPDLPVRVIENVHEATSVAVREADALVIWGSLYMVEQARETISKLEMNYWI</sequence>
<dbReference type="InterPro" id="IPR001645">
    <property type="entry name" value="Folylpolyglutamate_synth"/>
</dbReference>
<evidence type="ECO:0000256" key="7">
    <source>
        <dbReference type="ARBA" id="ARBA00022842"/>
    </source>
</evidence>
<evidence type="ECO:0000313" key="13">
    <source>
        <dbReference type="EMBL" id="MFD1674981.1"/>
    </source>
</evidence>
<evidence type="ECO:0000256" key="4">
    <source>
        <dbReference type="ARBA" id="ARBA00022723"/>
    </source>
</evidence>
<dbReference type="EC" id="6.3.2.17" evidence="2"/>
<comment type="similarity">
    <text evidence="1 10">Belongs to the folylpolyglutamate synthase family.</text>
</comment>
<evidence type="ECO:0000256" key="8">
    <source>
        <dbReference type="ARBA" id="ARBA00030592"/>
    </source>
</evidence>
<keyword evidence="14" id="KW-1185">Reference proteome</keyword>
<dbReference type="EMBL" id="JBHUCX010000024">
    <property type="protein sequence ID" value="MFD1674981.1"/>
    <property type="molecule type" value="Genomic_DNA"/>
</dbReference>
<evidence type="ECO:0000256" key="3">
    <source>
        <dbReference type="ARBA" id="ARBA00022598"/>
    </source>
</evidence>
<protein>
    <recommendedName>
        <fullName evidence="2">tetrahydrofolate synthase</fullName>
        <ecNumber evidence="2">6.3.2.17</ecNumber>
    </recommendedName>
    <alternativeName>
        <fullName evidence="8">Tetrahydrofolylpolyglutamate synthase</fullName>
    </alternativeName>
</protein>
<dbReference type="Gene3D" id="3.40.1190.10">
    <property type="entry name" value="Mur-like, catalytic domain"/>
    <property type="match status" value="1"/>
</dbReference>
<evidence type="ECO:0000256" key="6">
    <source>
        <dbReference type="ARBA" id="ARBA00022840"/>
    </source>
</evidence>
<evidence type="ECO:0000313" key="14">
    <source>
        <dbReference type="Proteomes" id="UP001597079"/>
    </source>
</evidence>
<reference evidence="14" key="1">
    <citation type="journal article" date="2019" name="Int. J. Syst. Evol. Microbiol.">
        <title>The Global Catalogue of Microorganisms (GCM) 10K type strain sequencing project: providing services to taxonomists for standard genome sequencing and annotation.</title>
        <authorList>
            <consortium name="The Broad Institute Genomics Platform"/>
            <consortium name="The Broad Institute Genome Sequencing Center for Infectious Disease"/>
            <person name="Wu L."/>
            <person name="Ma J."/>
        </authorList>
    </citation>
    <scope>NUCLEOTIDE SEQUENCE [LARGE SCALE GENOMIC DNA]</scope>
    <source>
        <strain evidence="14">CGMCC 1.12286</strain>
    </source>
</reference>
<dbReference type="InterPro" id="IPR004101">
    <property type="entry name" value="Mur_ligase_C"/>
</dbReference>
<comment type="caution">
    <text evidence="13">The sequence shown here is derived from an EMBL/GenBank/DDBJ whole genome shotgun (WGS) entry which is preliminary data.</text>
</comment>
<accession>A0ABW4JF01</accession>
<dbReference type="SUPFAM" id="SSF53244">
    <property type="entry name" value="MurD-like peptide ligases, peptide-binding domain"/>
    <property type="match status" value="1"/>
</dbReference>
<dbReference type="Pfam" id="PF08245">
    <property type="entry name" value="Mur_ligase_M"/>
    <property type="match status" value="1"/>
</dbReference>
<dbReference type="InterPro" id="IPR036565">
    <property type="entry name" value="Mur-like_cat_sf"/>
</dbReference>
<name>A0ABW4JF01_9BACL</name>
<keyword evidence="3 10" id="KW-0436">Ligase</keyword>
<evidence type="ECO:0000256" key="10">
    <source>
        <dbReference type="PIRNR" id="PIRNR001563"/>
    </source>
</evidence>
<dbReference type="InterPro" id="IPR013221">
    <property type="entry name" value="Mur_ligase_cen"/>
</dbReference>
<feature type="domain" description="Mur ligase central" evidence="12">
    <location>
        <begin position="44"/>
        <end position="267"/>
    </location>
</feature>
<keyword evidence="6 10" id="KW-0067">ATP-binding</keyword>
<evidence type="ECO:0000256" key="1">
    <source>
        <dbReference type="ARBA" id="ARBA00008276"/>
    </source>
</evidence>
<dbReference type="NCBIfam" id="TIGR01499">
    <property type="entry name" value="folC"/>
    <property type="match status" value="1"/>
</dbReference>
<dbReference type="GO" id="GO:0016874">
    <property type="term" value="F:ligase activity"/>
    <property type="evidence" value="ECO:0007669"/>
    <property type="project" value="UniProtKB-KW"/>
</dbReference>
<evidence type="ECO:0000259" key="11">
    <source>
        <dbReference type="Pfam" id="PF02875"/>
    </source>
</evidence>
<dbReference type="InterPro" id="IPR036615">
    <property type="entry name" value="Mur_ligase_C_dom_sf"/>
</dbReference>
<keyword evidence="4" id="KW-0479">Metal-binding</keyword>
<evidence type="ECO:0000256" key="5">
    <source>
        <dbReference type="ARBA" id="ARBA00022741"/>
    </source>
</evidence>
<gene>
    <name evidence="13" type="ORF">ACFSB2_09775</name>
</gene>
<proteinExistence type="inferred from homology"/>
<dbReference type="Proteomes" id="UP001597079">
    <property type="component" value="Unassembled WGS sequence"/>
</dbReference>
<dbReference type="PANTHER" id="PTHR11136:SF0">
    <property type="entry name" value="DIHYDROFOLATE SYNTHETASE-RELATED"/>
    <property type="match status" value="1"/>
</dbReference>
<evidence type="ECO:0000259" key="12">
    <source>
        <dbReference type="Pfam" id="PF08245"/>
    </source>
</evidence>
<evidence type="ECO:0000256" key="9">
    <source>
        <dbReference type="ARBA" id="ARBA00047493"/>
    </source>
</evidence>
<dbReference type="Pfam" id="PF02875">
    <property type="entry name" value="Mur_ligase_C"/>
    <property type="match status" value="1"/>
</dbReference>
<dbReference type="PANTHER" id="PTHR11136">
    <property type="entry name" value="FOLYLPOLYGLUTAMATE SYNTHASE-RELATED"/>
    <property type="match status" value="1"/>
</dbReference>
<dbReference type="SUPFAM" id="SSF53623">
    <property type="entry name" value="MurD-like peptide ligases, catalytic domain"/>
    <property type="match status" value="1"/>
</dbReference>
<evidence type="ECO:0000256" key="2">
    <source>
        <dbReference type="ARBA" id="ARBA00013025"/>
    </source>
</evidence>